<dbReference type="GO" id="GO:0005634">
    <property type="term" value="C:nucleus"/>
    <property type="evidence" value="ECO:0007669"/>
    <property type="project" value="UniProtKB-SubCell"/>
</dbReference>
<comment type="subcellular location">
    <subcellularLocation>
        <location evidence="1">Nucleus</location>
    </subcellularLocation>
</comment>
<keyword evidence="6" id="KW-0539">Nucleus</keyword>
<dbReference type="InterPro" id="IPR010935">
    <property type="entry name" value="SMC_hinge"/>
</dbReference>
<evidence type="ECO:0000256" key="2">
    <source>
        <dbReference type="ARBA" id="ARBA00006005"/>
    </source>
</evidence>
<name>A0AAD5SDU1_9FUNG</name>
<dbReference type="Gene3D" id="3.40.50.300">
    <property type="entry name" value="P-loop containing nucleotide triphosphate hydrolases"/>
    <property type="match status" value="1"/>
</dbReference>
<dbReference type="SUPFAM" id="SSF57997">
    <property type="entry name" value="Tropomyosin"/>
    <property type="match status" value="1"/>
</dbReference>
<gene>
    <name evidence="10" type="ORF">HK097_005927</name>
</gene>
<evidence type="ECO:0000256" key="1">
    <source>
        <dbReference type="ARBA" id="ARBA00004123"/>
    </source>
</evidence>
<keyword evidence="3" id="KW-0547">Nucleotide-binding</keyword>
<dbReference type="FunFam" id="3.40.50.300:FF:000585">
    <property type="entry name" value="Structural maintenance of chromosomes 4"/>
    <property type="match status" value="1"/>
</dbReference>
<evidence type="ECO:0000256" key="8">
    <source>
        <dbReference type="SAM" id="MobiDB-lite"/>
    </source>
</evidence>
<keyword evidence="5 7" id="KW-0175">Coiled coil</keyword>
<dbReference type="SMART" id="SM00968">
    <property type="entry name" value="SMC_hinge"/>
    <property type="match status" value="1"/>
</dbReference>
<dbReference type="EMBL" id="JADGJD010000278">
    <property type="protein sequence ID" value="KAJ3052650.1"/>
    <property type="molecule type" value="Genomic_DNA"/>
</dbReference>
<dbReference type="FunFam" id="3.30.70.1620:FF:000003">
    <property type="entry name" value="Structural maintenance of chromosomes 4"/>
    <property type="match status" value="1"/>
</dbReference>
<evidence type="ECO:0000259" key="9">
    <source>
        <dbReference type="SMART" id="SM00968"/>
    </source>
</evidence>
<evidence type="ECO:0000256" key="3">
    <source>
        <dbReference type="ARBA" id="ARBA00022741"/>
    </source>
</evidence>
<dbReference type="SUPFAM" id="SSF75553">
    <property type="entry name" value="Smc hinge domain"/>
    <property type="match status" value="1"/>
</dbReference>
<dbReference type="Pfam" id="PF02463">
    <property type="entry name" value="SMC_N"/>
    <property type="match status" value="1"/>
</dbReference>
<dbReference type="SUPFAM" id="SSF52540">
    <property type="entry name" value="P-loop containing nucleoside triphosphate hydrolases"/>
    <property type="match status" value="1"/>
</dbReference>
<evidence type="ECO:0000256" key="5">
    <source>
        <dbReference type="ARBA" id="ARBA00023054"/>
    </source>
</evidence>
<dbReference type="GO" id="GO:0007076">
    <property type="term" value="P:mitotic chromosome condensation"/>
    <property type="evidence" value="ECO:0007669"/>
    <property type="project" value="TreeGrafter"/>
</dbReference>
<protein>
    <recommendedName>
        <fullName evidence="9">SMC hinge domain-containing protein</fullName>
    </recommendedName>
</protein>
<comment type="similarity">
    <text evidence="2">Belongs to the SMC family. SMC4 subfamily.</text>
</comment>
<dbReference type="InterPro" id="IPR003395">
    <property type="entry name" value="RecF/RecN/SMC_N"/>
</dbReference>
<feature type="region of interest" description="Disordered" evidence="8">
    <location>
        <begin position="666"/>
        <end position="692"/>
    </location>
</feature>
<dbReference type="Gene3D" id="1.20.1060.20">
    <property type="match status" value="1"/>
</dbReference>
<dbReference type="AlphaFoldDB" id="A0AAD5SDU1"/>
<organism evidence="10 11">
    <name type="scientific">Rhizophlyctis rosea</name>
    <dbReference type="NCBI Taxonomy" id="64517"/>
    <lineage>
        <taxon>Eukaryota</taxon>
        <taxon>Fungi</taxon>
        <taxon>Fungi incertae sedis</taxon>
        <taxon>Chytridiomycota</taxon>
        <taxon>Chytridiomycota incertae sedis</taxon>
        <taxon>Chytridiomycetes</taxon>
        <taxon>Rhizophlyctidales</taxon>
        <taxon>Rhizophlyctidaceae</taxon>
        <taxon>Rhizophlyctis</taxon>
    </lineage>
</organism>
<reference evidence="10" key="1">
    <citation type="submission" date="2020-05" db="EMBL/GenBank/DDBJ databases">
        <title>Phylogenomic resolution of chytrid fungi.</title>
        <authorList>
            <person name="Stajich J.E."/>
            <person name="Amses K."/>
            <person name="Simmons R."/>
            <person name="Seto K."/>
            <person name="Myers J."/>
            <person name="Bonds A."/>
            <person name="Quandt C.A."/>
            <person name="Barry K."/>
            <person name="Liu P."/>
            <person name="Grigoriev I."/>
            <person name="Longcore J.E."/>
            <person name="James T.Y."/>
        </authorList>
    </citation>
    <scope>NUCLEOTIDE SEQUENCE</scope>
    <source>
        <strain evidence="10">JEL0318</strain>
    </source>
</reference>
<keyword evidence="4" id="KW-0067">ATP-binding</keyword>
<feature type="coiled-coil region" evidence="7">
    <location>
        <begin position="188"/>
        <end position="341"/>
    </location>
</feature>
<accession>A0AAD5SDU1</accession>
<dbReference type="GO" id="GO:0000796">
    <property type="term" value="C:condensin complex"/>
    <property type="evidence" value="ECO:0007669"/>
    <property type="project" value="TreeGrafter"/>
</dbReference>
<feature type="coiled-coil region" evidence="7">
    <location>
        <begin position="434"/>
        <end position="517"/>
    </location>
</feature>
<dbReference type="Gene3D" id="3.30.70.1620">
    <property type="match status" value="1"/>
</dbReference>
<dbReference type="GO" id="GO:0005524">
    <property type="term" value="F:ATP binding"/>
    <property type="evidence" value="ECO:0007669"/>
    <property type="project" value="UniProtKB-KW"/>
</dbReference>
<sequence>MVLRNFKSYAGVVEIGPFHKSFTSIVGPNGSGKSNVIDSLLFVFGFKAKKIRQGKLSELIHNSTHHQNLTSCSVEVHFREIIDLPGPDAYEVVPNSELIISRTVEKGSGEKAADKSTYRINGRSSNFTEVTTLLKAKGVDLDHKRFLILQGEVESISLMKPKAQNEHEDGLLEYLEDIIGTSVYKQPIEDANATVDRLNEERGEKLNRLKIVEKDKNNLEAKKNEAEEFIRTENNLIRRKNAFYQIQVMQRKRETANLEERMVAYSSRLEEEKAKYAELVTEIKAMEKTYNTSQKAYDDLATKAEAVRNELQKFDRAEVELKEKEKHLSAKLKKLEKALHQDKLSRSEHETWMQNFDSDLMKANREMEVSTGQLEVENGLLEEIRDSLKGKTEGFQRQIEQKQQTLAPWTEKINEKRAAIEVAESERAIFQGRVESGRVALAEAEEEVRSLKDSLQQKSNELAALQQQSERVKFECQGKEWNLAKIVEKEASLREALSNARTRVDEAKASLQAAQQRGRLHISIMQQSKSGRIQGVCGRLGDLGVIDDRYDVATTTACGALESIVVDTVEAGQKCIEFLKNQNLGRATFICLDKLRNWDMSQIQTPENVPRLFDLIQPKNQKFAPAFYQVLQDTLVAKDLQQANRIAFGAKRYRVVTLDGQLIDTSGTMSGGGSAPQRGGMSSKFAAAEVDPRKAVELEQSWQEVER</sequence>
<proteinExistence type="inferred from homology"/>
<evidence type="ECO:0000256" key="4">
    <source>
        <dbReference type="ARBA" id="ARBA00022840"/>
    </source>
</evidence>
<keyword evidence="11" id="KW-1185">Reference proteome</keyword>
<dbReference type="PANTHER" id="PTHR18937">
    <property type="entry name" value="STRUCTURAL MAINTENANCE OF CHROMOSOMES SMC FAMILY MEMBER"/>
    <property type="match status" value="1"/>
</dbReference>
<evidence type="ECO:0000256" key="7">
    <source>
        <dbReference type="SAM" id="Coils"/>
    </source>
</evidence>
<dbReference type="Proteomes" id="UP001212841">
    <property type="component" value="Unassembled WGS sequence"/>
</dbReference>
<dbReference type="Pfam" id="PF06470">
    <property type="entry name" value="SMC_hinge"/>
    <property type="match status" value="1"/>
</dbReference>
<dbReference type="InterPro" id="IPR027417">
    <property type="entry name" value="P-loop_NTPase"/>
</dbReference>
<feature type="non-terminal residue" evidence="10">
    <location>
        <position position="707"/>
    </location>
</feature>
<dbReference type="PANTHER" id="PTHR18937:SF172">
    <property type="entry name" value="STRUCTURAL MAINTENANCE OF CHROMOSOMES PROTEIN"/>
    <property type="match status" value="1"/>
</dbReference>
<evidence type="ECO:0000313" key="11">
    <source>
        <dbReference type="Proteomes" id="UP001212841"/>
    </source>
</evidence>
<comment type="caution">
    <text evidence="10">The sequence shown here is derived from an EMBL/GenBank/DDBJ whole genome shotgun (WGS) entry which is preliminary data.</text>
</comment>
<feature type="domain" description="SMC hinge" evidence="9">
    <location>
        <begin position="534"/>
        <end position="647"/>
    </location>
</feature>
<evidence type="ECO:0000313" key="10">
    <source>
        <dbReference type="EMBL" id="KAJ3052650.1"/>
    </source>
</evidence>
<evidence type="ECO:0000256" key="6">
    <source>
        <dbReference type="ARBA" id="ARBA00023242"/>
    </source>
</evidence>
<dbReference type="InterPro" id="IPR036277">
    <property type="entry name" value="SMC_hinge_sf"/>
</dbReference>